<dbReference type="InterPro" id="IPR009057">
    <property type="entry name" value="Homeodomain-like_sf"/>
</dbReference>
<evidence type="ECO:0000313" key="3">
    <source>
        <dbReference type="Proteomes" id="UP000198901"/>
    </source>
</evidence>
<accession>A0A1G9RSH9</accession>
<dbReference type="RefSeq" id="WP_093203793.1">
    <property type="nucleotide sequence ID" value="NZ_FNGS01000005.1"/>
</dbReference>
<dbReference type="SUPFAM" id="SSF46689">
    <property type="entry name" value="Homeodomain-like"/>
    <property type="match status" value="1"/>
</dbReference>
<dbReference type="GO" id="GO:0003677">
    <property type="term" value="F:DNA binding"/>
    <property type="evidence" value="ECO:0007669"/>
    <property type="project" value="UniProtKB-KW"/>
</dbReference>
<dbReference type="Pfam" id="PF17931">
    <property type="entry name" value="TetR_C_23"/>
    <property type="match status" value="1"/>
</dbReference>
<sequence>MATIEKIRQAYQEYVLEHGQQPASVFAFAKKLKITESDFYGFYNSFEQIERDIWTSFFDETRKRLEAEEVFGTYSVREKLLAFYFTWIEVLTANRSFVLRSVKEFRQQRSLRTPVALEGFKGQFQKFVRDLLEEGRESQEVKSRRFLDTRYPDAFWIQTLWLLDFWTKDTSARFEKTDSAIEKAVNAAFDLIGVSALDSVLDLAKFVYQNH</sequence>
<dbReference type="EMBL" id="FNGS01000005">
    <property type="protein sequence ID" value="SDM25455.1"/>
    <property type="molecule type" value="Genomic_DNA"/>
</dbReference>
<dbReference type="SUPFAM" id="SSF48498">
    <property type="entry name" value="Tetracyclin repressor-like, C-terminal domain"/>
    <property type="match status" value="1"/>
</dbReference>
<dbReference type="Proteomes" id="UP000198901">
    <property type="component" value="Unassembled WGS sequence"/>
</dbReference>
<protein>
    <submittedName>
        <fullName evidence="2">DNA-binding transcriptional regulator, AcrR family</fullName>
    </submittedName>
</protein>
<reference evidence="2 3" key="1">
    <citation type="submission" date="2016-10" db="EMBL/GenBank/DDBJ databases">
        <authorList>
            <person name="de Groot N.N."/>
        </authorList>
    </citation>
    <scope>NUCLEOTIDE SEQUENCE [LARGE SCALE GENOMIC DNA]</scope>
    <source>
        <strain evidence="2 3">DSM 21668</strain>
    </source>
</reference>
<feature type="domain" description="Tetracyclin repressor-like C-terminal" evidence="1">
    <location>
        <begin position="79"/>
        <end position="206"/>
    </location>
</feature>
<dbReference type="Gene3D" id="1.10.357.10">
    <property type="entry name" value="Tetracycline Repressor, domain 2"/>
    <property type="match status" value="1"/>
</dbReference>
<organism evidence="2 3">
    <name type="scientific">Siphonobacter aquaeclarae</name>
    <dbReference type="NCBI Taxonomy" id="563176"/>
    <lineage>
        <taxon>Bacteria</taxon>
        <taxon>Pseudomonadati</taxon>
        <taxon>Bacteroidota</taxon>
        <taxon>Cytophagia</taxon>
        <taxon>Cytophagales</taxon>
        <taxon>Cytophagaceae</taxon>
        <taxon>Siphonobacter</taxon>
    </lineage>
</organism>
<evidence type="ECO:0000313" key="2">
    <source>
        <dbReference type="EMBL" id="SDM25455.1"/>
    </source>
</evidence>
<keyword evidence="3" id="KW-1185">Reference proteome</keyword>
<dbReference type="STRING" id="563176.SAMN04488090_2994"/>
<dbReference type="OrthoDB" id="977687at2"/>
<keyword evidence="2" id="KW-0238">DNA-binding</keyword>
<proteinExistence type="predicted"/>
<name>A0A1G9RSH9_9BACT</name>
<dbReference type="AlphaFoldDB" id="A0A1G9RSH9"/>
<dbReference type="InterPro" id="IPR041673">
    <property type="entry name" value="TetR_C_23"/>
</dbReference>
<dbReference type="InterPro" id="IPR036271">
    <property type="entry name" value="Tet_transcr_reg_TetR-rel_C_sf"/>
</dbReference>
<evidence type="ECO:0000259" key="1">
    <source>
        <dbReference type="Pfam" id="PF17931"/>
    </source>
</evidence>
<gene>
    <name evidence="2" type="ORF">SAMN04488090_2994</name>
</gene>